<dbReference type="Gene3D" id="1.10.10.10">
    <property type="entry name" value="Winged helix-like DNA-binding domain superfamily/Winged helix DNA-binding domain"/>
    <property type="match status" value="1"/>
</dbReference>
<feature type="domain" description="HTH arsR-type" evidence="4">
    <location>
        <begin position="3"/>
        <end position="97"/>
    </location>
</feature>
<reference evidence="5 6" key="1">
    <citation type="submission" date="2018-01" db="EMBL/GenBank/DDBJ databases">
        <authorList>
            <person name="Fu G.-Y."/>
        </authorList>
    </citation>
    <scope>NUCLEOTIDE SEQUENCE [LARGE SCALE GENOMIC DNA]</scope>
    <source>
        <strain evidence="5 6">SY39</strain>
    </source>
</reference>
<dbReference type="SMART" id="SM00418">
    <property type="entry name" value="HTH_ARSR"/>
    <property type="match status" value="1"/>
</dbReference>
<keyword evidence="3" id="KW-0804">Transcription</keyword>
<dbReference type="InterPro" id="IPR001845">
    <property type="entry name" value="HTH_ArsR_DNA-bd_dom"/>
</dbReference>
<dbReference type="PANTHER" id="PTHR43132:SF9">
    <property type="entry name" value="ARSR FAMILY TRANSCRIPTIONAL REGULATORY PROTEIN"/>
    <property type="match status" value="1"/>
</dbReference>
<dbReference type="CDD" id="cd00090">
    <property type="entry name" value="HTH_ARSR"/>
    <property type="match status" value="1"/>
</dbReference>
<dbReference type="NCBIfam" id="NF033788">
    <property type="entry name" value="HTH_metalloreg"/>
    <property type="match status" value="1"/>
</dbReference>
<dbReference type="PROSITE" id="PS50987">
    <property type="entry name" value="HTH_ARSR_2"/>
    <property type="match status" value="1"/>
</dbReference>
<dbReference type="InterPro" id="IPR051011">
    <property type="entry name" value="Metal_resp_trans_reg"/>
</dbReference>
<dbReference type="RefSeq" id="WP_102247508.1">
    <property type="nucleotide sequence ID" value="NZ_CP025682.1"/>
</dbReference>
<evidence type="ECO:0000256" key="2">
    <source>
        <dbReference type="ARBA" id="ARBA00023125"/>
    </source>
</evidence>
<name>A0A2I6S865_9RHOO</name>
<dbReference type="InterPro" id="IPR036390">
    <property type="entry name" value="WH_DNA-bd_sf"/>
</dbReference>
<evidence type="ECO:0000256" key="1">
    <source>
        <dbReference type="ARBA" id="ARBA00023015"/>
    </source>
</evidence>
<dbReference type="KEGG" id="atw:C0099_11290"/>
<dbReference type="GO" id="GO:0003677">
    <property type="term" value="F:DNA binding"/>
    <property type="evidence" value="ECO:0007669"/>
    <property type="project" value="UniProtKB-KW"/>
</dbReference>
<dbReference type="Pfam" id="PF01022">
    <property type="entry name" value="HTH_5"/>
    <property type="match status" value="1"/>
</dbReference>
<sequence>MDELSKVFESVADYFGLLAEPARLRILHALCEVELPVSEIVDKSGLTQANTSRHLNMLYRAGIVDRRREGSQVFYRIVDPNFKDMCRTVCVTIAARADMNQPQRASFERLEKELNGKAV</sequence>
<keyword evidence="1" id="KW-0805">Transcription regulation</keyword>
<gene>
    <name evidence="5" type="ORF">C0099_11290</name>
</gene>
<evidence type="ECO:0000256" key="3">
    <source>
        <dbReference type="ARBA" id="ARBA00023163"/>
    </source>
</evidence>
<organism evidence="5 6">
    <name type="scientific">Pseudazoarcus pumilus</name>
    <dbReference type="NCBI Taxonomy" id="2067960"/>
    <lineage>
        <taxon>Bacteria</taxon>
        <taxon>Pseudomonadati</taxon>
        <taxon>Pseudomonadota</taxon>
        <taxon>Betaproteobacteria</taxon>
        <taxon>Rhodocyclales</taxon>
        <taxon>Zoogloeaceae</taxon>
        <taxon>Pseudazoarcus</taxon>
    </lineage>
</organism>
<dbReference type="PRINTS" id="PR00778">
    <property type="entry name" value="HTHARSR"/>
</dbReference>
<dbReference type="OrthoDB" id="5296924at2"/>
<dbReference type="AlphaFoldDB" id="A0A2I6S865"/>
<keyword evidence="6" id="KW-1185">Reference proteome</keyword>
<keyword evidence="2" id="KW-0238">DNA-binding</keyword>
<evidence type="ECO:0000313" key="5">
    <source>
        <dbReference type="EMBL" id="AUN95459.1"/>
    </source>
</evidence>
<accession>A0A2I6S865</accession>
<dbReference type="Proteomes" id="UP000242205">
    <property type="component" value="Chromosome"/>
</dbReference>
<dbReference type="SUPFAM" id="SSF46785">
    <property type="entry name" value="Winged helix' DNA-binding domain"/>
    <property type="match status" value="1"/>
</dbReference>
<dbReference type="EMBL" id="CP025682">
    <property type="protein sequence ID" value="AUN95459.1"/>
    <property type="molecule type" value="Genomic_DNA"/>
</dbReference>
<proteinExistence type="predicted"/>
<evidence type="ECO:0000313" key="6">
    <source>
        <dbReference type="Proteomes" id="UP000242205"/>
    </source>
</evidence>
<protein>
    <submittedName>
        <fullName evidence="5">Transcriptional regulator</fullName>
    </submittedName>
</protein>
<evidence type="ECO:0000259" key="4">
    <source>
        <dbReference type="PROSITE" id="PS50987"/>
    </source>
</evidence>
<dbReference type="InterPro" id="IPR011991">
    <property type="entry name" value="ArsR-like_HTH"/>
</dbReference>
<dbReference type="GO" id="GO:0003700">
    <property type="term" value="F:DNA-binding transcription factor activity"/>
    <property type="evidence" value="ECO:0007669"/>
    <property type="project" value="InterPro"/>
</dbReference>
<dbReference type="PANTHER" id="PTHR43132">
    <property type="entry name" value="ARSENICAL RESISTANCE OPERON REPRESSOR ARSR-RELATED"/>
    <property type="match status" value="1"/>
</dbReference>
<dbReference type="InterPro" id="IPR036388">
    <property type="entry name" value="WH-like_DNA-bd_sf"/>
</dbReference>